<evidence type="ECO:0000313" key="3">
    <source>
        <dbReference type="Proteomes" id="UP001311915"/>
    </source>
</evidence>
<dbReference type="InterPro" id="IPR025521">
    <property type="entry name" value="Neprosin_propep"/>
</dbReference>
<accession>A0AAV9LU39</accession>
<name>A0AAV9LU39_9SOLN</name>
<sequence>MDQKIVRQAVLLVLYLFLSYNGVLSKFEDMELEKQLKILNKPSVKTIKTKYGDIYKYVDFYKQPGFDHPLLKDHTFHPKAYSTLFSF</sequence>
<dbReference type="Pfam" id="PF14365">
    <property type="entry name" value="Neprosin_AP"/>
    <property type="match status" value="1"/>
</dbReference>
<dbReference type="Proteomes" id="UP001311915">
    <property type="component" value="Unassembled WGS sequence"/>
</dbReference>
<evidence type="ECO:0000259" key="1">
    <source>
        <dbReference type="Pfam" id="PF14365"/>
    </source>
</evidence>
<gene>
    <name evidence="2" type="ORF">R3W88_021705</name>
</gene>
<proteinExistence type="predicted"/>
<reference evidence="2 3" key="1">
    <citation type="submission" date="2023-10" db="EMBL/GenBank/DDBJ databases">
        <title>Genome-Wide Identification Analysis in wild type Solanum Pinnatisectum Reveals Some Genes Defensing Phytophthora Infestans.</title>
        <authorList>
            <person name="Sun C."/>
        </authorList>
    </citation>
    <scope>NUCLEOTIDE SEQUENCE [LARGE SCALE GENOMIC DNA]</scope>
    <source>
        <strain evidence="2">LQN</strain>
        <tissue evidence="2">Leaf</tissue>
    </source>
</reference>
<protein>
    <recommendedName>
        <fullName evidence="1">Neprosin activation peptide domain-containing protein</fullName>
    </recommendedName>
</protein>
<dbReference type="EMBL" id="JAWPEI010000004">
    <property type="protein sequence ID" value="KAK4728717.1"/>
    <property type="molecule type" value="Genomic_DNA"/>
</dbReference>
<comment type="caution">
    <text evidence="2">The sequence shown here is derived from an EMBL/GenBank/DDBJ whole genome shotgun (WGS) entry which is preliminary data.</text>
</comment>
<evidence type="ECO:0000313" key="2">
    <source>
        <dbReference type="EMBL" id="KAK4728717.1"/>
    </source>
</evidence>
<dbReference type="AlphaFoldDB" id="A0AAV9LU39"/>
<feature type="domain" description="Neprosin activation peptide" evidence="1">
    <location>
        <begin position="46"/>
        <end position="80"/>
    </location>
</feature>
<keyword evidence="3" id="KW-1185">Reference proteome</keyword>
<organism evidence="2 3">
    <name type="scientific">Solanum pinnatisectum</name>
    <name type="common">tansyleaf nightshade</name>
    <dbReference type="NCBI Taxonomy" id="50273"/>
    <lineage>
        <taxon>Eukaryota</taxon>
        <taxon>Viridiplantae</taxon>
        <taxon>Streptophyta</taxon>
        <taxon>Embryophyta</taxon>
        <taxon>Tracheophyta</taxon>
        <taxon>Spermatophyta</taxon>
        <taxon>Magnoliopsida</taxon>
        <taxon>eudicotyledons</taxon>
        <taxon>Gunneridae</taxon>
        <taxon>Pentapetalae</taxon>
        <taxon>asterids</taxon>
        <taxon>lamiids</taxon>
        <taxon>Solanales</taxon>
        <taxon>Solanaceae</taxon>
        <taxon>Solanoideae</taxon>
        <taxon>Solaneae</taxon>
        <taxon>Solanum</taxon>
    </lineage>
</organism>